<accession>A0A5C1DFG8</accession>
<dbReference type="RefSeq" id="WP_149295873.1">
    <property type="nucleotide sequence ID" value="NZ_CP043473.1"/>
</dbReference>
<dbReference type="GO" id="GO:0003677">
    <property type="term" value="F:DNA binding"/>
    <property type="evidence" value="ECO:0007669"/>
    <property type="project" value="InterPro"/>
</dbReference>
<dbReference type="Pfam" id="PF03374">
    <property type="entry name" value="ANT"/>
    <property type="match status" value="1"/>
</dbReference>
<evidence type="ECO:0000313" key="3">
    <source>
        <dbReference type="Proteomes" id="UP000322079"/>
    </source>
</evidence>
<proteinExistence type="predicted"/>
<dbReference type="InterPro" id="IPR005039">
    <property type="entry name" value="Ant_C"/>
</dbReference>
<protein>
    <recommendedName>
        <fullName evidence="1">Antirepressor protein C-terminal domain-containing protein</fullName>
    </recommendedName>
</protein>
<dbReference type="Pfam" id="PF09669">
    <property type="entry name" value="Phage_pRha"/>
    <property type="match status" value="1"/>
</dbReference>
<name>A0A5C1DFG8_9NEIS</name>
<dbReference type="Proteomes" id="UP000322079">
    <property type="component" value="Chromosome"/>
</dbReference>
<dbReference type="InterPro" id="IPR014054">
    <property type="entry name" value="Phage_regulatory_Rha"/>
</dbReference>
<reference evidence="2 3" key="1">
    <citation type="submission" date="2019-08" db="EMBL/GenBank/DDBJ databases">
        <title>Chromobacterium paludis, a novel bacterium isolated from a Maryland marsh pond.</title>
        <authorList>
            <person name="Blackburn M.B."/>
            <person name="Gundersen-Rindal D.E."/>
        </authorList>
    </citation>
    <scope>NUCLEOTIDE SEQUENCE [LARGE SCALE GENOMIC DNA]</scope>
    <source>
        <strain evidence="3">IIBBL 257-1</strain>
    </source>
</reference>
<organism evidence="2 3">
    <name type="scientific">Chromobacterium paludis</name>
    <dbReference type="NCBI Taxonomy" id="2605945"/>
    <lineage>
        <taxon>Bacteria</taxon>
        <taxon>Pseudomonadati</taxon>
        <taxon>Pseudomonadota</taxon>
        <taxon>Betaproteobacteria</taxon>
        <taxon>Neisseriales</taxon>
        <taxon>Chromobacteriaceae</taxon>
        <taxon>Chromobacterium</taxon>
    </lineage>
</organism>
<dbReference type="KEGG" id="chrm:FYK34_07990"/>
<sequence>MNLMPLNGQTITMSSREISELCEKRHDHVMRDIRLMLIELYGAEGVPKFGDTYRNEQNGQEYPCFRLPKDLTLTLVAGYNVKLRKRIIDRWLELEQATVAPALPDFQDPVAAARAWADQLEGRQIAEQKNLMLENQIVEQAPKVAAQDMLAISKGDLCIRDAAKALNIQEKHFKALLIQQEWVYRRMSNGRLVGNAVRERQGVLTHKPVTIHHNSGEAETVLQPLITPKGLAKLAEMIAMGASA</sequence>
<dbReference type="AlphaFoldDB" id="A0A5C1DFG8"/>
<evidence type="ECO:0000259" key="1">
    <source>
        <dbReference type="Pfam" id="PF03374"/>
    </source>
</evidence>
<keyword evidence="3" id="KW-1185">Reference proteome</keyword>
<gene>
    <name evidence="2" type="ORF">FYK34_07990</name>
</gene>
<dbReference type="EMBL" id="CP043473">
    <property type="protein sequence ID" value="QEL55510.1"/>
    <property type="molecule type" value="Genomic_DNA"/>
</dbReference>
<evidence type="ECO:0000313" key="2">
    <source>
        <dbReference type="EMBL" id="QEL55510.1"/>
    </source>
</evidence>
<feature type="domain" description="Antirepressor protein C-terminal" evidence="1">
    <location>
        <begin position="134"/>
        <end position="238"/>
    </location>
</feature>